<dbReference type="AlphaFoldDB" id="A0A0C1Q626"/>
<proteinExistence type="inferred from homology"/>
<comment type="subcellular location">
    <subcellularLocation>
        <location evidence="1">Membrane</location>
        <topology evidence="1">Multi-pass membrane protein</topology>
    </subcellularLocation>
</comment>
<dbReference type="Pfam" id="PF00892">
    <property type="entry name" value="EamA"/>
    <property type="match status" value="2"/>
</dbReference>
<dbReference type="GO" id="GO:0016020">
    <property type="term" value="C:membrane"/>
    <property type="evidence" value="ECO:0007669"/>
    <property type="project" value="UniProtKB-SubCell"/>
</dbReference>
<evidence type="ECO:0000256" key="3">
    <source>
        <dbReference type="ARBA" id="ARBA00022692"/>
    </source>
</evidence>
<feature type="domain" description="EamA" evidence="7">
    <location>
        <begin position="152"/>
        <end position="262"/>
    </location>
</feature>
<evidence type="ECO:0000259" key="7">
    <source>
        <dbReference type="Pfam" id="PF00892"/>
    </source>
</evidence>
<feature type="transmembrane region" description="Helical" evidence="6">
    <location>
        <begin position="214"/>
        <end position="233"/>
    </location>
</feature>
<feature type="transmembrane region" description="Helical" evidence="6">
    <location>
        <begin position="35"/>
        <end position="54"/>
    </location>
</feature>
<evidence type="ECO:0000256" key="2">
    <source>
        <dbReference type="ARBA" id="ARBA00007362"/>
    </source>
</evidence>
<dbReference type="EMBL" id="JWIC01000010">
    <property type="protein sequence ID" value="KID54985.1"/>
    <property type="molecule type" value="Genomic_DNA"/>
</dbReference>
<protein>
    <submittedName>
        <fullName evidence="8">Membrane protein</fullName>
    </submittedName>
</protein>
<feature type="transmembrane region" description="Helical" evidence="6">
    <location>
        <begin position="66"/>
        <end position="84"/>
    </location>
</feature>
<dbReference type="PANTHER" id="PTHR32322:SF2">
    <property type="entry name" value="EAMA DOMAIN-CONTAINING PROTEIN"/>
    <property type="match status" value="1"/>
</dbReference>
<keyword evidence="5 6" id="KW-0472">Membrane</keyword>
<feature type="domain" description="EamA" evidence="7">
    <location>
        <begin position="11"/>
        <end position="137"/>
    </location>
</feature>
<reference evidence="8 9" key="1">
    <citation type="submission" date="2014-12" db="EMBL/GenBank/DDBJ databases">
        <title>Draft Genome Sequence of Pseudoalteromonas luteoviolacea HI1.</title>
        <authorList>
            <person name="Asahina A.Y."/>
            <person name="Hadfield M.G."/>
        </authorList>
    </citation>
    <scope>NUCLEOTIDE SEQUENCE [LARGE SCALE GENOMIC DNA]</scope>
    <source>
        <strain evidence="8 9">HI1</strain>
    </source>
</reference>
<dbReference type="SUPFAM" id="SSF103481">
    <property type="entry name" value="Multidrug resistance efflux transporter EmrE"/>
    <property type="match status" value="1"/>
</dbReference>
<dbReference type="InterPro" id="IPR037185">
    <property type="entry name" value="EmrE-like"/>
</dbReference>
<accession>A0A0C1Q626</accession>
<feature type="transmembrane region" description="Helical" evidence="6">
    <location>
        <begin position="267"/>
        <end position="285"/>
    </location>
</feature>
<feature type="transmembrane region" description="Helical" evidence="6">
    <location>
        <begin position="152"/>
        <end position="171"/>
    </location>
</feature>
<evidence type="ECO:0000256" key="6">
    <source>
        <dbReference type="SAM" id="Phobius"/>
    </source>
</evidence>
<comment type="similarity">
    <text evidence="2">Belongs to the EamA transporter family.</text>
</comment>
<gene>
    <name evidence="8" type="ORF">JF50_24475</name>
</gene>
<evidence type="ECO:0000313" key="8">
    <source>
        <dbReference type="EMBL" id="KID54985.1"/>
    </source>
</evidence>
<comment type="caution">
    <text evidence="8">The sequence shown here is derived from an EMBL/GenBank/DDBJ whole genome shotgun (WGS) entry which is preliminary data.</text>
</comment>
<dbReference type="PANTHER" id="PTHR32322">
    <property type="entry name" value="INNER MEMBRANE TRANSPORTER"/>
    <property type="match status" value="1"/>
</dbReference>
<dbReference type="Proteomes" id="UP000031327">
    <property type="component" value="Unassembled WGS sequence"/>
</dbReference>
<keyword evidence="4 6" id="KW-1133">Transmembrane helix</keyword>
<dbReference type="InterPro" id="IPR050638">
    <property type="entry name" value="AA-Vitamin_Transporters"/>
</dbReference>
<evidence type="ECO:0000256" key="1">
    <source>
        <dbReference type="ARBA" id="ARBA00004141"/>
    </source>
</evidence>
<sequence>MNHAIAQPILLLVWVGLLSSSFVVSGKILPYASPIAATCLRFILTSLCLAPLVWRSCNIKLTAKQIGQYALISGFLVLFFVGLFESLKTITAEKTAVIYTLLPLISVFLSFMFMGIKTRASQLFGFLVGTASAVWMLIQGQSNLLILDDWQYGDSVFLIACFCLAMHVVLIKKWATTQSALISTFYIALLGSLLLLPIMLFYDDLARFAWQNQTFWIWIIYLTLFTTLGTFFLQQHLLKKVSPNAFLAMTYLVPAFVLFFQGDLSQILLNMPALLIAFFALYLITRAP</sequence>
<dbReference type="OrthoDB" id="6101414at2"/>
<feature type="transmembrane region" description="Helical" evidence="6">
    <location>
        <begin position="183"/>
        <end position="202"/>
    </location>
</feature>
<name>A0A0C1Q626_9GAMM</name>
<organism evidence="8 9">
    <name type="scientific">Pseudoalteromonas luteoviolacea</name>
    <dbReference type="NCBI Taxonomy" id="43657"/>
    <lineage>
        <taxon>Bacteria</taxon>
        <taxon>Pseudomonadati</taxon>
        <taxon>Pseudomonadota</taxon>
        <taxon>Gammaproteobacteria</taxon>
        <taxon>Alteromonadales</taxon>
        <taxon>Pseudoalteromonadaceae</taxon>
        <taxon>Pseudoalteromonas</taxon>
    </lineage>
</organism>
<evidence type="ECO:0000256" key="4">
    <source>
        <dbReference type="ARBA" id="ARBA00022989"/>
    </source>
</evidence>
<feature type="transmembrane region" description="Helical" evidence="6">
    <location>
        <begin position="245"/>
        <end position="261"/>
    </location>
</feature>
<feature type="transmembrane region" description="Helical" evidence="6">
    <location>
        <begin position="96"/>
        <end position="116"/>
    </location>
</feature>
<evidence type="ECO:0000256" key="5">
    <source>
        <dbReference type="ARBA" id="ARBA00023136"/>
    </source>
</evidence>
<keyword evidence="3 6" id="KW-0812">Transmembrane</keyword>
<dbReference type="InterPro" id="IPR000620">
    <property type="entry name" value="EamA_dom"/>
</dbReference>
<dbReference type="RefSeq" id="WP_039611879.1">
    <property type="nucleotide sequence ID" value="NZ_JWIC01000010.1"/>
</dbReference>
<evidence type="ECO:0000313" key="9">
    <source>
        <dbReference type="Proteomes" id="UP000031327"/>
    </source>
</evidence>
<feature type="transmembrane region" description="Helical" evidence="6">
    <location>
        <begin position="123"/>
        <end position="140"/>
    </location>
</feature>